<keyword evidence="2" id="KW-1185">Reference proteome</keyword>
<gene>
    <name evidence="1" type="ORF">FXF69_13965</name>
</gene>
<dbReference type="EMBL" id="VSFG01000002">
    <property type="protein sequence ID" value="TYB46367.1"/>
    <property type="molecule type" value="Genomic_DNA"/>
</dbReference>
<comment type="caution">
    <text evidence="1">The sequence shown here is derived from an EMBL/GenBank/DDBJ whole genome shotgun (WGS) entry which is preliminary data.</text>
</comment>
<dbReference type="GO" id="GO:0006281">
    <property type="term" value="P:DNA repair"/>
    <property type="evidence" value="ECO:0007669"/>
    <property type="project" value="InterPro"/>
</dbReference>
<reference evidence="1 2" key="1">
    <citation type="submission" date="2019-08" db="EMBL/GenBank/DDBJ databases">
        <title>Actinomadura sp. nov. CYP1-5 isolated from mountain soil.</title>
        <authorList>
            <person name="Songsumanus A."/>
            <person name="Kuncharoen N."/>
            <person name="Kudo T."/>
            <person name="Yuki M."/>
            <person name="Igarashi Y."/>
            <person name="Tanasupawat S."/>
        </authorList>
    </citation>
    <scope>NUCLEOTIDE SEQUENCE [LARGE SCALE GENOMIC DNA]</scope>
    <source>
        <strain evidence="1 2">JCM 14158</strain>
    </source>
</reference>
<dbReference type="Proteomes" id="UP000323380">
    <property type="component" value="Unassembled WGS sequence"/>
</dbReference>
<organism evidence="1 2">
    <name type="scientific">Actinomadura chibensis</name>
    <dbReference type="NCBI Taxonomy" id="392828"/>
    <lineage>
        <taxon>Bacteria</taxon>
        <taxon>Bacillati</taxon>
        <taxon>Actinomycetota</taxon>
        <taxon>Actinomycetes</taxon>
        <taxon>Streptosporangiales</taxon>
        <taxon>Thermomonosporaceae</taxon>
        <taxon>Actinomadura</taxon>
    </lineage>
</organism>
<protein>
    <recommendedName>
        <fullName evidence="3">DNA-3-methyladenine glycosylase 2 family protein</fullName>
    </recommendedName>
</protein>
<name>A0A5D0NPG3_9ACTN</name>
<evidence type="ECO:0000313" key="2">
    <source>
        <dbReference type="Proteomes" id="UP000323380"/>
    </source>
</evidence>
<dbReference type="AlphaFoldDB" id="A0A5D0NPG3"/>
<dbReference type="STRING" id="1220554.GCA_001552135_03413"/>
<evidence type="ECO:0000313" key="1">
    <source>
        <dbReference type="EMBL" id="TYB46367.1"/>
    </source>
</evidence>
<dbReference type="SUPFAM" id="SSF48150">
    <property type="entry name" value="DNA-glycosylase"/>
    <property type="match status" value="1"/>
</dbReference>
<dbReference type="InterPro" id="IPR011257">
    <property type="entry name" value="DNA_glycosylase"/>
</dbReference>
<sequence>MEELQTAPRIGPWTAGAAVADFTHDWTLSPHSDLAVRTWARTTAPDVDWPTTEPEFAEPWRAMTGPQLGAATLFVLAWGARHAEHSIL</sequence>
<proteinExistence type="predicted"/>
<dbReference type="GO" id="GO:0003824">
    <property type="term" value="F:catalytic activity"/>
    <property type="evidence" value="ECO:0007669"/>
    <property type="project" value="InterPro"/>
</dbReference>
<dbReference type="RefSeq" id="WP_067892214.1">
    <property type="nucleotide sequence ID" value="NZ_VSFG01000002.1"/>
</dbReference>
<evidence type="ECO:0008006" key="3">
    <source>
        <dbReference type="Google" id="ProtNLM"/>
    </source>
</evidence>
<accession>A0A5D0NPG3</accession>